<dbReference type="OrthoDB" id="9784719at2"/>
<evidence type="ECO:0000256" key="2">
    <source>
        <dbReference type="ARBA" id="ARBA00023015"/>
    </source>
</evidence>
<dbReference type="SUPFAM" id="SSF52172">
    <property type="entry name" value="CheY-like"/>
    <property type="match status" value="1"/>
</dbReference>
<proteinExistence type="predicted"/>
<reference evidence="7" key="1">
    <citation type="submission" date="2016-10" db="EMBL/GenBank/DDBJ databases">
        <authorList>
            <person name="Varghese N."/>
            <person name="Submissions S."/>
        </authorList>
    </citation>
    <scope>NUCLEOTIDE SEQUENCE [LARGE SCALE GENOMIC DNA]</scope>
    <source>
        <strain evidence="7">DSM 1565</strain>
    </source>
</reference>
<keyword evidence="1 4" id="KW-0597">Phosphoprotein</keyword>
<name>A0A1I7NK41_9HYPH</name>
<accession>A0A1I7NK41</accession>
<keyword evidence="2" id="KW-0805">Transcription regulation</keyword>
<dbReference type="PANTHER" id="PTHR44591:SF3">
    <property type="entry name" value="RESPONSE REGULATORY DOMAIN-CONTAINING PROTEIN"/>
    <property type="match status" value="1"/>
</dbReference>
<dbReference type="STRING" id="51670.SAMN04488557_2487"/>
<dbReference type="Proteomes" id="UP000199423">
    <property type="component" value="Unassembled WGS sequence"/>
</dbReference>
<dbReference type="Gene3D" id="3.40.50.2300">
    <property type="match status" value="1"/>
</dbReference>
<dbReference type="AlphaFoldDB" id="A0A1I7NK41"/>
<dbReference type="Pfam" id="PF00072">
    <property type="entry name" value="Response_reg"/>
    <property type="match status" value="1"/>
</dbReference>
<evidence type="ECO:0000256" key="1">
    <source>
        <dbReference type="ARBA" id="ARBA00022553"/>
    </source>
</evidence>
<keyword evidence="7" id="KW-1185">Reference proteome</keyword>
<organism evidence="6 7">
    <name type="scientific">Hyphomicrobium facile</name>
    <dbReference type="NCBI Taxonomy" id="51670"/>
    <lineage>
        <taxon>Bacteria</taxon>
        <taxon>Pseudomonadati</taxon>
        <taxon>Pseudomonadota</taxon>
        <taxon>Alphaproteobacteria</taxon>
        <taxon>Hyphomicrobiales</taxon>
        <taxon>Hyphomicrobiaceae</taxon>
        <taxon>Hyphomicrobium</taxon>
    </lineage>
</organism>
<evidence type="ECO:0000259" key="5">
    <source>
        <dbReference type="PROSITE" id="PS50110"/>
    </source>
</evidence>
<gene>
    <name evidence="6" type="ORF">SAMN04488557_2487</name>
</gene>
<dbReference type="InterPro" id="IPR001789">
    <property type="entry name" value="Sig_transdc_resp-reg_receiver"/>
</dbReference>
<feature type="domain" description="Response regulatory" evidence="5">
    <location>
        <begin position="9"/>
        <end position="120"/>
    </location>
</feature>
<evidence type="ECO:0000256" key="4">
    <source>
        <dbReference type="PROSITE-ProRule" id="PRU00169"/>
    </source>
</evidence>
<sequence>MGEGLTQSSILVVEDEILIRLHLAEELRAAGYAVVEAADSREAMTVLTSRDDIGLVLTDIRMPGSIDGVALGRWIRTRFPEIKIVLVSAEFYSGNFKEFDGGFTKPVRIDDLLRRVRQLLPQAEHGGSRGR</sequence>
<dbReference type="InterPro" id="IPR050595">
    <property type="entry name" value="Bact_response_regulator"/>
</dbReference>
<evidence type="ECO:0000313" key="7">
    <source>
        <dbReference type="Proteomes" id="UP000199423"/>
    </source>
</evidence>
<dbReference type="InterPro" id="IPR011006">
    <property type="entry name" value="CheY-like_superfamily"/>
</dbReference>
<dbReference type="SMART" id="SM00448">
    <property type="entry name" value="REC"/>
    <property type="match status" value="1"/>
</dbReference>
<dbReference type="GO" id="GO:0000160">
    <property type="term" value="P:phosphorelay signal transduction system"/>
    <property type="evidence" value="ECO:0007669"/>
    <property type="project" value="InterPro"/>
</dbReference>
<dbReference type="PROSITE" id="PS50110">
    <property type="entry name" value="RESPONSE_REGULATORY"/>
    <property type="match status" value="1"/>
</dbReference>
<keyword evidence="3" id="KW-0804">Transcription</keyword>
<feature type="modified residue" description="4-aspartylphosphate" evidence="4">
    <location>
        <position position="59"/>
    </location>
</feature>
<evidence type="ECO:0000313" key="6">
    <source>
        <dbReference type="EMBL" id="SFV35041.1"/>
    </source>
</evidence>
<dbReference type="EMBL" id="FPCH01000002">
    <property type="protein sequence ID" value="SFV35041.1"/>
    <property type="molecule type" value="Genomic_DNA"/>
</dbReference>
<protein>
    <submittedName>
        <fullName evidence="6">Response regulator receiver domain-containing protein</fullName>
    </submittedName>
</protein>
<dbReference type="RefSeq" id="WP_092867959.1">
    <property type="nucleotide sequence ID" value="NZ_FPCH01000002.1"/>
</dbReference>
<evidence type="ECO:0000256" key="3">
    <source>
        <dbReference type="ARBA" id="ARBA00023163"/>
    </source>
</evidence>
<dbReference type="PANTHER" id="PTHR44591">
    <property type="entry name" value="STRESS RESPONSE REGULATOR PROTEIN 1"/>
    <property type="match status" value="1"/>
</dbReference>